<dbReference type="SUPFAM" id="SSF50630">
    <property type="entry name" value="Acid proteases"/>
    <property type="match status" value="1"/>
</dbReference>
<evidence type="ECO:0000256" key="5">
    <source>
        <dbReference type="ARBA" id="ARBA00023268"/>
    </source>
</evidence>
<accession>A0A168ML48</accession>
<evidence type="ECO:0000256" key="3">
    <source>
        <dbReference type="ARBA" id="ARBA00022722"/>
    </source>
</evidence>
<dbReference type="Proteomes" id="UP000078561">
    <property type="component" value="Unassembled WGS sequence"/>
</dbReference>
<keyword evidence="1" id="KW-0808">Transferase</keyword>
<evidence type="ECO:0000259" key="7">
    <source>
        <dbReference type="Pfam" id="PF17919"/>
    </source>
</evidence>
<evidence type="ECO:0000256" key="2">
    <source>
        <dbReference type="ARBA" id="ARBA00022695"/>
    </source>
</evidence>
<feature type="domain" description="Reverse transcriptase/retrotransposon-derived protein RNase H-like" evidence="7">
    <location>
        <begin position="311"/>
        <end position="357"/>
    </location>
</feature>
<keyword evidence="2" id="KW-0548">Nucleotidyltransferase</keyword>
<dbReference type="InterPro" id="IPR021109">
    <property type="entry name" value="Peptidase_aspartic_dom_sf"/>
</dbReference>
<keyword evidence="5" id="KW-0511">Multifunctional enzyme</keyword>
<dbReference type="Pfam" id="PF17919">
    <property type="entry name" value="RT_RNaseH_2"/>
    <property type="match status" value="1"/>
</dbReference>
<organism evidence="8">
    <name type="scientific">Absidia glauca</name>
    <name type="common">Pin mould</name>
    <dbReference type="NCBI Taxonomy" id="4829"/>
    <lineage>
        <taxon>Eukaryota</taxon>
        <taxon>Fungi</taxon>
        <taxon>Fungi incertae sedis</taxon>
        <taxon>Mucoromycota</taxon>
        <taxon>Mucoromycotina</taxon>
        <taxon>Mucoromycetes</taxon>
        <taxon>Mucorales</taxon>
        <taxon>Cunninghamellaceae</taxon>
        <taxon>Absidia</taxon>
    </lineage>
</organism>
<keyword evidence="4" id="KW-0378">Hydrolase</keyword>
<name>A0A168ML48_ABSGL</name>
<keyword evidence="4" id="KW-0255">Endonuclease</keyword>
<dbReference type="EMBL" id="LT552347">
    <property type="protein sequence ID" value="SAL98739.1"/>
    <property type="molecule type" value="Genomic_DNA"/>
</dbReference>
<keyword evidence="3" id="KW-0540">Nuclease</keyword>
<dbReference type="GO" id="GO:0016779">
    <property type="term" value="F:nucleotidyltransferase activity"/>
    <property type="evidence" value="ECO:0007669"/>
    <property type="project" value="UniProtKB-KW"/>
</dbReference>
<evidence type="ECO:0000256" key="6">
    <source>
        <dbReference type="SAM" id="MobiDB-lite"/>
    </source>
</evidence>
<dbReference type="AlphaFoldDB" id="A0A168ML48"/>
<dbReference type="OrthoDB" id="2275743at2759"/>
<proteinExistence type="predicted"/>
<feature type="compositionally biased region" description="Basic and acidic residues" evidence="6">
    <location>
        <begin position="204"/>
        <end position="213"/>
    </location>
</feature>
<dbReference type="PANTHER" id="PTHR37984:SF5">
    <property type="entry name" value="PROTEIN NYNRIN-LIKE"/>
    <property type="match status" value="1"/>
</dbReference>
<dbReference type="PANTHER" id="PTHR37984">
    <property type="entry name" value="PROTEIN CBG26694"/>
    <property type="match status" value="1"/>
</dbReference>
<keyword evidence="9" id="KW-1185">Reference proteome</keyword>
<evidence type="ECO:0000313" key="9">
    <source>
        <dbReference type="Proteomes" id="UP000078561"/>
    </source>
</evidence>
<evidence type="ECO:0000313" key="8">
    <source>
        <dbReference type="EMBL" id="SAL98739.1"/>
    </source>
</evidence>
<dbReference type="InterPro" id="IPR041577">
    <property type="entry name" value="RT_RNaseH_2"/>
</dbReference>
<evidence type="ECO:0000256" key="1">
    <source>
        <dbReference type="ARBA" id="ARBA00022679"/>
    </source>
</evidence>
<evidence type="ECO:0000256" key="4">
    <source>
        <dbReference type="ARBA" id="ARBA00022759"/>
    </source>
</evidence>
<dbReference type="SUPFAM" id="SSF56672">
    <property type="entry name" value="DNA/RNA polymerases"/>
    <property type="match status" value="1"/>
</dbReference>
<dbReference type="InterPro" id="IPR043128">
    <property type="entry name" value="Rev_trsase/Diguanyl_cyclase"/>
</dbReference>
<feature type="region of interest" description="Disordered" evidence="6">
    <location>
        <begin position="204"/>
        <end position="223"/>
    </location>
</feature>
<dbReference type="InterPro" id="IPR043502">
    <property type="entry name" value="DNA/RNA_pol_sf"/>
</dbReference>
<dbReference type="GO" id="GO:0004519">
    <property type="term" value="F:endonuclease activity"/>
    <property type="evidence" value="ECO:0007669"/>
    <property type="project" value="UniProtKB-KW"/>
</dbReference>
<dbReference type="STRING" id="4829.A0A168ML48"/>
<sequence>MIPPYCEKVNYRVPKTATQVMNLAMKHQGLNYHKTEGPMYKRNWEDSNPTRKRPRTHLKSASIIPIKATMTPRVAGQILKMHIFDPHAGEPPDKRTMIWYEYSRYSKLSQKMTLSTPTYDTSVKVKDKKIMIDTGADVSAISRRLVETHNIPFNVTKGTLLLAGDNNKVNRIDLYLGNDLIPTLGIYIGGLAVQWSDQITSVKEKAVDDHPPEPNDSPAGTQEEQKTFHTTLLPYVKANQSIPTVDDVIIHSANITDHIKHVTKAIQELTATNLILIPKKRHFAKKHVPKISSLTYPLDALRNSAQLKESWTVQHTKHFEAIKKILQTNPVLCHPDLRKPFHVATDASNHGIGAVLYA</sequence>
<dbReference type="InParanoid" id="A0A168ML48"/>
<dbReference type="InterPro" id="IPR050951">
    <property type="entry name" value="Retrovirus_Pol_polyprotein"/>
</dbReference>
<gene>
    <name evidence="8" type="primary">ABSGL_04303.1 scaffold 5375</name>
</gene>
<dbReference type="Gene3D" id="3.30.70.270">
    <property type="match status" value="1"/>
</dbReference>
<protein>
    <recommendedName>
        <fullName evidence="7">Reverse transcriptase/retrotransposon-derived protein RNase H-like domain-containing protein</fullName>
    </recommendedName>
</protein>
<reference evidence="8" key="1">
    <citation type="submission" date="2016-04" db="EMBL/GenBank/DDBJ databases">
        <authorList>
            <person name="Evans L.H."/>
            <person name="Alamgir A."/>
            <person name="Owens N."/>
            <person name="Weber N.D."/>
            <person name="Virtaneva K."/>
            <person name="Barbian K."/>
            <person name="Babar A."/>
            <person name="Rosenke K."/>
        </authorList>
    </citation>
    <scope>NUCLEOTIDE SEQUENCE [LARGE SCALE GENOMIC DNA]</scope>
    <source>
        <strain evidence="8">CBS 101.48</strain>
    </source>
</reference>